<keyword evidence="2" id="KW-0489">Methyltransferase</keyword>
<proteinExistence type="predicted"/>
<dbReference type="Gene3D" id="3.40.50.150">
    <property type="entry name" value="Vaccinia Virus protein VP39"/>
    <property type="match status" value="1"/>
</dbReference>
<organism evidence="2 3">
    <name type="scientific">Lederbergia citri</name>
    <dbReference type="NCBI Taxonomy" id="2833580"/>
    <lineage>
        <taxon>Bacteria</taxon>
        <taxon>Bacillati</taxon>
        <taxon>Bacillota</taxon>
        <taxon>Bacilli</taxon>
        <taxon>Bacillales</taxon>
        <taxon>Bacillaceae</taxon>
        <taxon>Lederbergia</taxon>
    </lineage>
</organism>
<keyword evidence="3" id="KW-1185">Reference proteome</keyword>
<dbReference type="PANTHER" id="PTHR43861">
    <property type="entry name" value="TRANS-ACONITATE 2-METHYLTRANSFERASE-RELATED"/>
    <property type="match status" value="1"/>
</dbReference>
<evidence type="ECO:0000259" key="1">
    <source>
        <dbReference type="Pfam" id="PF08241"/>
    </source>
</evidence>
<dbReference type="Proteomes" id="UP000681414">
    <property type="component" value="Unassembled WGS sequence"/>
</dbReference>
<sequence length="215" mass="24702">MDLTKELLESEGINEASHILDVGCGTGQTTAYLASHYGANVTGMDINPIMVEKSRYRMAKNQLPVEIIQGSIENCPLGNDTFDYIFSESVLAFVNAPRALKEIFRLLKSGGRFIANELTMNQQLEDTEQEEIKKFYGFGSFLMEEEWITLLEDTGFKNLQVYKPPYSLTQNNSIPEFHYSESIEPKLFMVMMEHFNNMYKYDGVMDFRIFTCTKE</sequence>
<evidence type="ECO:0000313" key="2">
    <source>
        <dbReference type="EMBL" id="MBS4197536.1"/>
    </source>
</evidence>
<dbReference type="RefSeq" id="WP_213126758.1">
    <property type="nucleotide sequence ID" value="NZ_JAGYPG010000004.1"/>
</dbReference>
<reference evidence="2 3" key="1">
    <citation type="submission" date="2021-05" db="EMBL/GenBank/DDBJ databases">
        <title>Novel Bacillus species.</title>
        <authorList>
            <person name="Liu G."/>
        </authorList>
    </citation>
    <scope>NUCLEOTIDE SEQUENCE [LARGE SCALE GENOMIC DNA]</scope>
    <source>
        <strain evidence="3">FJAT-49780</strain>
    </source>
</reference>
<comment type="caution">
    <text evidence="2">The sequence shown here is derived from an EMBL/GenBank/DDBJ whole genome shotgun (WGS) entry which is preliminary data.</text>
</comment>
<protein>
    <submittedName>
        <fullName evidence="2">Class I SAM-dependent methyltransferase</fullName>
    </submittedName>
</protein>
<feature type="domain" description="Methyltransferase type 11" evidence="1">
    <location>
        <begin position="20"/>
        <end position="114"/>
    </location>
</feature>
<dbReference type="InterPro" id="IPR029063">
    <property type="entry name" value="SAM-dependent_MTases_sf"/>
</dbReference>
<dbReference type="SUPFAM" id="SSF53335">
    <property type="entry name" value="S-adenosyl-L-methionine-dependent methyltransferases"/>
    <property type="match status" value="1"/>
</dbReference>
<dbReference type="EMBL" id="JAGYPG010000004">
    <property type="protein sequence ID" value="MBS4197536.1"/>
    <property type="molecule type" value="Genomic_DNA"/>
</dbReference>
<dbReference type="PANTHER" id="PTHR43861:SF1">
    <property type="entry name" value="TRANS-ACONITATE 2-METHYLTRANSFERASE"/>
    <property type="match status" value="1"/>
</dbReference>
<evidence type="ECO:0000313" key="3">
    <source>
        <dbReference type="Proteomes" id="UP000681414"/>
    </source>
</evidence>
<dbReference type="GO" id="GO:0008757">
    <property type="term" value="F:S-adenosylmethionine-dependent methyltransferase activity"/>
    <property type="evidence" value="ECO:0007669"/>
    <property type="project" value="InterPro"/>
</dbReference>
<dbReference type="AlphaFoldDB" id="A0A942TIS7"/>
<name>A0A942TIS7_9BACI</name>
<dbReference type="Pfam" id="PF08241">
    <property type="entry name" value="Methyltransf_11"/>
    <property type="match status" value="1"/>
</dbReference>
<dbReference type="GO" id="GO:0032259">
    <property type="term" value="P:methylation"/>
    <property type="evidence" value="ECO:0007669"/>
    <property type="project" value="UniProtKB-KW"/>
</dbReference>
<accession>A0A942TIS7</accession>
<dbReference type="InterPro" id="IPR013216">
    <property type="entry name" value="Methyltransf_11"/>
</dbReference>
<dbReference type="CDD" id="cd02440">
    <property type="entry name" value="AdoMet_MTases"/>
    <property type="match status" value="1"/>
</dbReference>
<keyword evidence="2" id="KW-0808">Transferase</keyword>
<gene>
    <name evidence="2" type="ORF">KHA97_21050</name>
</gene>